<evidence type="ECO:0000256" key="1">
    <source>
        <dbReference type="SAM" id="MobiDB-lite"/>
    </source>
</evidence>
<dbReference type="PANTHER" id="PTHR34606:SF15">
    <property type="entry name" value="BON DOMAIN-CONTAINING PROTEIN"/>
    <property type="match status" value="1"/>
</dbReference>
<organism evidence="4 5">
    <name type="scientific">Thiocapsa rosea</name>
    <dbReference type="NCBI Taxonomy" id="69360"/>
    <lineage>
        <taxon>Bacteria</taxon>
        <taxon>Pseudomonadati</taxon>
        <taxon>Pseudomonadota</taxon>
        <taxon>Gammaproteobacteria</taxon>
        <taxon>Chromatiales</taxon>
        <taxon>Chromatiaceae</taxon>
        <taxon>Thiocapsa</taxon>
    </lineage>
</organism>
<evidence type="ECO:0000256" key="2">
    <source>
        <dbReference type="SAM" id="SignalP"/>
    </source>
</evidence>
<dbReference type="InterPro" id="IPR014004">
    <property type="entry name" value="Transpt-assoc_nodulatn_dom_bac"/>
</dbReference>
<dbReference type="Pfam" id="PF04972">
    <property type="entry name" value="BON"/>
    <property type="match status" value="2"/>
</dbReference>
<keyword evidence="5" id="KW-1185">Reference proteome</keyword>
<evidence type="ECO:0000313" key="4">
    <source>
        <dbReference type="EMBL" id="RKT44702.1"/>
    </source>
</evidence>
<feature type="region of interest" description="Disordered" evidence="1">
    <location>
        <begin position="36"/>
        <end position="59"/>
    </location>
</feature>
<sequence length="229" mass="24290">MLYGWTGKAAILIAAAALSSASGAAWSLAPAEQAARQGSLSGPRTVGGPMTGDADAEGTTSTEGAFYRWVGQADTGTKIKLRLLWSETTNSRTIHVEVDDAMVVLTGVVRNQDEKETADRIASRMEGVVRVDNRLGVDPAASMVEQGDPMPGEADSGASDRWMTTRVTASLSFDRTIDHALIRVQTRSGIVTLTGRVPTQAQKRDAGHIASDTTGVERVENELVVDHPT</sequence>
<feature type="domain" description="BON" evidence="3">
    <location>
        <begin position="159"/>
        <end position="227"/>
    </location>
</feature>
<gene>
    <name evidence="4" type="ORF">BDD21_2100</name>
</gene>
<name>A0A495V5P1_9GAMM</name>
<dbReference type="SMART" id="SM00749">
    <property type="entry name" value="BON"/>
    <property type="match status" value="2"/>
</dbReference>
<dbReference type="PROSITE" id="PS50914">
    <property type="entry name" value="BON"/>
    <property type="match status" value="2"/>
</dbReference>
<feature type="signal peptide" evidence="2">
    <location>
        <begin position="1"/>
        <end position="24"/>
    </location>
</feature>
<evidence type="ECO:0000313" key="5">
    <source>
        <dbReference type="Proteomes" id="UP000274556"/>
    </source>
</evidence>
<comment type="caution">
    <text evidence="4">The sequence shown here is derived from an EMBL/GenBank/DDBJ whole genome shotgun (WGS) entry which is preliminary data.</text>
</comment>
<feature type="domain" description="BON" evidence="3">
    <location>
        <begin position="71"/>
        <end position="139"/>
    </location>
</feature>
<keyword evidence="2" id="KW-0732">Signal</keyword>
<dbReference type="Gene3D" id="3.30.1340.30">
    <property type="match status" value="2"/>
</dbReference>
<dbReference type="Proteomes" id="UP000274556">
    <property type="component" value="Unassembled WGS sequence"/>
</dbReference>
<reference evidence="4 5" key="1">
    <citation type="submission" date="2018-10" db="EMBL/GenBank/DDBJ databases">
        <title>Genomic Encyclopedia of Archaeal and Bacterial Type Strains, Phase II (KMG-II): from individual species to whole genera.</title>
        <authorList>
            <person name="Goeker M."/>
        </authorList>
    </citation>
    <scope>NUCLEOTIDE SEQUENCE [LARGE SCALE GENOMIC DNA]</scope>
    <source>
        <strain evidence="4 5">DSM 235</strain>
    </source>
</reference>
<dbReference type="PANTHER" id="PTHR34606">
    <property type="entry name" value="BON DOMAIN-CONTAINING PROTEIN"/>
    <property type="match status" value="1"/>
</dbReference>
<evidence type="ECO:0000259" key="3">
    <source>
        <dbReference type="PROSITE" id="PS50914"/>
    </source>
</evidence>
<feature type="chain" id="PRO_5019796189" evidence="2">
    <location>
        <begin position="25"/>
        <end position="229"/>
    </location>
</feature>
<dbReference type="EMBL" id="RBXL01000001">
    <property type="protein sequence ID" value="RKT44702.1"/>
    <property type="molecule type" value="Genomic_DNA"/>
</dbReference>
<accession>A0A495V5P1</accession>
<protein>
    <submittedName>
        <fullName evidence="4">BON domain-containing protein</fullName>
    </submittedName>
</protein>
<proteinExistence type="predicted"/>
<dbReference type="InterPro" id="IPR007055">
    <property type="entry name" value="BON_dom"/>
</dbReference>
<dbReference type="AlphaFoldDB" id="A0A495V5P1"/>
<dbReference type="InterPro" id="IPR051686">
    <property type="entry name" value="Lipoprotein_DolP"/>
</dbReference>